<comment type="caution">
    <text evidence="2">The sequence shown here is derived from an EMBL/GenBank/DDBJ whole genome shotgun (WGS) entry which is preliminary data.</text>
</comment>
<proteinExistence type="predicted"/>
<feature type="region of interest" description="Disordered" evidence="1">
    <location>
        <begin position="67"/>
        <end position="89"/>
    </location>
</feature>
<sequence length="89" mass="10394">MPEKKDEKIFLVCKSCGFQKPTAETKGYKIVQPVDESKRRTTLIVEASQVKGKRRKEEEHELIADNYDLYSESMLEEEEESESEDSDFE</sequence>
<accession>A0A3S3RCP1</accession>
<organism evidence="2 3">
    <name type="scientific">Methanosuratincola subterraneus</name>
    <dbReference type="NCBI Taxonomy" id="2593994"/>
    <lineage>
        <taxon>Archaea</taxon>
        <taxon>Thermoproteota</taxon>
        <taxon>Methanosuratincolia</taxon>
        <taxon>Candidatus Methanomethylicales</taxon>
        <taxon>Candidatus Methanomethylicaceae</taxon>
        <taxon>Candidatus Methanosuratincola (ex Vanwonterghem et al. 2016)</taxon>
    </lineage>
</organism>
<evidence type="ECO:0000313" key="2">
    <source>
        <dbReference type="EMBL" id="RWX73974.1"/>
    </source>
</evidence>
<name>A0A3S3RCP1_METS7</name>
<evidence type="ECO:0000256" key="1">
    <source>
        <dbReference type="SAM" id="MobiDB-lite"/>
    </source>
</evidence>
<dbReference type="AlphaFoldDB" id="A0A3S3RCP1"/>
<dbReference type="Proteomes" id="UP000288215">
    <property type="component" value="Unassembled WGS sequence"/>
</dbReference>
<gene>
    <name evidence="2" type="ORF">Metus_0753</name>
</gene>
<evidence type="ECO:0008006" key="4">
    <source>
        <dbReference type="Google" id="ProtNLM"/>
    </source>
</evidence>
<evidence type="ECO:0000313" key="3">
    <source>
        <dbReference type="Proteomes" id="UP000288215"/>
    </source>
</evidence>
<protein>
    <recommendedName>
        <fullName evidence="4">DNA-directed RNA polymerase M/15kDa subunit domain-containing protein</fullName>
    </recommendedName>
</protein>
<reference evidence="2 3" key="1">
    <citation type="submission" date="2018-12" db="EMBL/GenBank/DDBJ databases">
        <title>The complete genome of the methanogenic archaea of the candidate phylum Verstraetearchaeota, obtained from the metagenome of underground thermal water.</title>
        <authorList>
            <person name="Kadnikov V.V."/>
            <person name="Mardanov A.V."/>
            <person name="Beletsky A.V."/>
            <person name="Karnachuk O.V."/>
            <person name="Ravin N.V."/>
        </authorList>
    </citation>
    <scope>NUCLEOTIDE SEQUENCE [LARGE SCALE GENOMIC DNA]</scope>
    <source>
        <strain evidence="2">Ch88</strain>
    </source>
</reference>
<feature type="compositionally biased region" description="Acidic residues" evidence="1">
    <location>
        <begin position="74"/>
        <end position="89"/>
    </location>
</feature>
<dbReference type="EMBL" id="RXGA01000002">
    <property type="protein sequence ID" value="RWX73974.1"/>
    <property type="molecule type" value="Genomic_DNA"/>
</dbReference>